<sequence>MNKVNPKYAPSLTTQPLSNLFSFSGGLIALAHPLGMTGVRMLATGFAEIQRRKQDIFCTSMCIGSGMGLRRFMLMKGSE</sequence>
<feature type="transmembrane region" description="Helical" evidence="3">
    <location>
        <begin position="20"/>
        <end position="43"/>
    </location>
</feature>
<dbReference type="Proteomes" id="UP000054279">
    <property type="component" value="Unassembled WGS sequence"/>
</dbReference>
<keyword evidence="3" id="KW-1133">Transmembrane helix</keyword>
<dbReference type="Gene3D" id="3.40.47.10">
    <property type="match status" value="1"/>
</dbReference>
<evidence type="ECO:0000256" key="3">
    <source>
        <dbReference type="SAM" id="Phobius"/>
    </source>
</evidence>
<dbReference type="HOGENOM" id="CLU_2607548_0_0_1"/>
<evidence type="ECO:0000313" key="5">
    <source>
        <dbReference type="EMBL" id="KIJ25617.1"/>
    </source>
</evidence>
<dbReference type="InterPro" id="IPR016039">
    <property type="entry name" value="Thiolase-like"/>
</dbReference>
<keyword evidence="3" id="KW-0812">Transmembrane</keyword>
<dbReference type="GO" id="GO:0005777">
    <property type="term" value="C:peroxisome"/>
    <property type="evidence" value="ECO:0007669"/>
    <property type="project" value="TreeGrafter"/>
</dbReference>
<keyword evidence="1" id="KW-0276">Fatty acid metabolism</keyword>
<accession>A0A0C9U980</accession>
<dbReference type="EMBL" id="KN837406">
    <property type="protein sequence ID" value="KIJ25617.1"/>
    <property type="molecule type" value="Genomic_DNA"/>
</dbReference>
<dbReference type="GO" id="GO:0003988">
    <property type="term" value="F:acetyl-CoA C-acyltransferase activity"/>
    <property type="evidence" value="ECO:0007669"/>
    <property type="project" value="TreeGrafter"/>
</dbReference>
<evidence type="ECO:0000256" key="2">
    <source>
        <dbReference type="ARBA" id="ARBA00023098"/>
    </source>
</evidence>
<gene>
    <name evidence="5" type="ORF">M422DRAFT_193302</name>
</gene>
<keyword evidence="3" id="KW-0472">Membrane</keyword>
<dbReference type="SUPFAM" id="SSF53901">
    <property type="entry name" value="Thiolase-like"/>
    <property type="match status" value="1"/>
</dbReference>
<evidence type="ECO:0000259" key="4">
    <source>
        <dbReference type="Pfam" id="PF02803"/>
    </source>
</evidence>
<dbReference type="GO" id="GO:0006635">
    <property type="term" value="P:fatty acid beta-oxidation"/>
    <property type="evidence" value="ECO:0007669"/>
    <property type="project" value="TreeGrafter"/>
</dbReference>
<dbReference type="InterPro" id="IPR050215">
    <property type="entry name" value="Thiolase-like_sf_Thiolase"/>
</dbReference>
<dbReference type="InterPro" id="IPR020617">
    <property type="entry name" value="Thiolase_C"/>
</dbReference>
<keyword evidence="6" id="KW-1185">Reference proteome</keyword>
<protein>
    <recommendedName>
        <fullName evidence="4">Thiolase C-terminal domain-containing protein</fullName>
    </recommendedName>
</protein>
<feature type="domain" description="Thiolase C-terminal" evidence="4">
    <location>
        <begin position="21"/>
        <end position="69"/>
    </location>
</feature>
<dbReference type="PANTHER" id="PTHR43853:SF8">
    <property type="entry name" value="3-KETOACYL-COA THIOLASE, PEROXISOMAL"/>
    <property type="match status" value="1"/>
</dbReference>
<evidence type="ECO:0000313" key="6">
    <source>
        <dbReference type="Proteomes" id="UP000054279"/>
    </source>
</evidence>
<dbReference type="PANTHER" id="PTHR43853">
    <property type="entry name" value="3-KETOACYL-COA THIOLASE, PEROXISOMAL"/>
    <property type="match status" value="1"/>
</dbReference>
<name>A0A0C9U980_SPHS4</name>
<organism evidence="5 6">
    <name type="scientific">Sphaerobolus stellatus (strain SS14)</name>
    <dbReference type="NCBI Taxonomy" id="990650"/>
    <lineage>
        <taxon>Eukaryota</taxon>
        <taxon>Fungi</taxon>
        <taxon>Dikarya</taxon>
        <taxon>Basidiomycota</taxon>
        <taxon>Agaricomycotina</taxon>
        <taxon>Agaricomycetes</taxon>
        <taxon>Phallomycetidae</taxon>
        <taxon>Geastrales</taxon>
        <taxon>Sphaerobolaceae</taxon>
        <taxon>Sphaerobolus</taxon>
    </lineage>
</organism>
<dbReference type="GO" id="GO:0010124">
    <property type="term" value="P:phenylacetate catabolic process"/>
    <property type="evidence" value="ECO:0007669"/>
    <property type="project" value="TreeGrafter"/>
</dbReference>
<evidence type="ECO:0000256" key="1">
    <source>
        <dbReference type="ARBA" id="ARBA00022832"/>
    </source>
</evidence>
<dbReference type="OrthoDB" id="5404651at2759"/>
<dbReference type="Pfam" id="PF02803">
    <property type="entry name" value="Thiolase_C"/>
    <property type="match status" value="1"/>
</dbReference>
<reference evidence="5 6" key="1">
    <citation type="submission" date="2014-06" db="EMBL/GenBank/DDBJ databases">
        <title>Evolutionary Origins and Diversification of the Mycorrhizal Mutualists.</title>
        <authorList>
            <consortium name="DOE Joint Genome Institute"/>
            <consortium name="Mycorrhizal Genomics Consortium"/>
            <person name="Kohler A."/>
            <person name="Kuo A."/>
            <person name="Nagy L.G."/>
            <person name="Floudas D."/>
            <person name="Copeland A."/>
            <person name="Barry K.W."/>
            <person name="Cichocki N."/>
            <person name="Veneault-Fourrey C."/>
            <person name="LaButti K."/>
            <person name="Lindquist E.A."/>
            <person name="Lipzen A."/>
            <person name="Lundell T."/>
            <person name="Morin E."/>
            <person name="Murat C."/>
            <person name="Riley R."/>
            <person name="Ohm R."/>
            <person name="Sun H."/>
            <person name="Tunlid A."/>
            <person name="Henrissat B."/>
            <person name="Grigoriev I.V."/>
            <person name="Hibbett D.S."/>
            <person name="Martin F."/>
        </authorList>
    </citation>
    <scope>NUCLEOTIDE SEQUENCE [LARGE SCALE GENOMIC DNA]</scope>
    <source>
        <strain evidence="5 6">SS14</strain>
    </source>
</reference>
<proteinExistence type="predicted"/>
<keyword evidence="2" id="KW-0443">Lipid metabolism</keyword>
<dbReference type="AlphaFoldDB" id="A0A0C9U980"/>